<sequence>MFETFLRALLAPAPARLPQADANLALAALMVRAARTDGLYAAEEVERIDRVLMARMDNDAFAAAKLRAEAEELETEAPDTVRFTRALKDATELDERLGMMQALWSVALVDGLRDAEEDRLMRLVANLLGLSDVENAQSRQAAWQGLQQE</sequence>
<comment type="caution">
    <text evidence="2">The sequence shown here is derived from an EMBL/GenBank/DDBJ whole genome shotgun (WGS) entry which is preliminary data.</text>
</comment>
<dbReference type="InterPro" id="IPR007791">
    <property type="entry name" value="DjlA_N"/>
</dbReference>
<reference evidence="2 3" key="1">
    <citation type="submission" date="2023-08" db="EMBL/GenBank/DDBJ databases">
        <title>Characterization of two Paracoccaceae strains isolated from Phycosphere and proposal of Xinfangfangia lacusdiani sp. nov.</title>
        <authorList>
            <person name="Deng Y."/>
            <person name="Zhang Y.Q."/>
        </authorList>
    </citation>
    <scope>NUCLEOTIDE SEQUENCE [LARGE SCALE GENOMIC DNA]</scope>
    <source>
        <strain evidence="2 3">CPCC 101601</strain>
    </source>
</reference>
<name>A0ABU0VVI4_9RHOB</name>
<organism evidence="2 3">
    <name type="scientific">Pseudogemmobacter lacusdianii</name>
    <dbReference type="NCBI Taxonomy" id="3069608"/>
    <lineage>
        <taxon>Bacteria</taxon>
        <taxon>Pseudomonadati</taxon>
        <taxon>Pseudomonadota</taxon>
        <taxon>Alphaproteobacteria</taxon>
        <taxon>Rhodobacterales</taxon>
        <taxon>Paracoccaceae</taxon>
        <taxon>Pseudogemmobacter</taxon>
    </lineage>
</organism>
<dbReference type="InterPro" id="IPR029024">
    <property type="entry name" value="TerB-like"/>
</dbReference>
<protein>
    <submittedName>
        <fullName evidence="2">TerB family tellurite resistance protein</fullName>
    </submittedName>
</protein>
<feature type="domain" description="Co-chaperone DjlA N-terminal" evidence="1">
    <location>
        <begin position="24"/>
        <end position="139"/>
    </location>
</feature>
<evidence type="ECO:0000313" key="2">
    <source>
        <dbReference type="EMBL" id="MDQ2065749.1"/>
    </source>
</evidence>
<proteinExistence type="predicted"/>
<dbReference type="RefSeq" id="WP_306679440.1">
    <property type="nucleotide sequence ID" value="NZ_JAVDBT010000004.1"/>
</dbReference>
<gene>
    <name evidence="2" type="ORF">Q9295_05155</name>
</gene>
<dbReference type="CDD" id="cd07313">
    <property type="entry name" value="terB_like_2"/>
    <property type="match status" value="1"/>
</dbReference>
<dbReference type="Pfam" id="PF05099">
    <property type="entry name" value="TerB"/>
    <property type="match status" value="1"/>
</dbReference>
<dbReference type="SUPFAM" id="SSF158682">
    <property type="entry name" value="TerB-like"/>
    <property type="match status" value="1"/>
</dbReference>
<keyword evidence="3" id="KW-1185">Reference proteome</keyword>
<accession>A0ABU0VVI4</accession>
<dbReference type="EMBL" id="JAVDBT010000004">
    <property type="protein sequence ID" value="MDQ2065749.1"/>
    <property type="molecule type" value="Genomic_DNA"/>
</dbReference>
<dbReference type="Gene3D" id="1.10.3680.10">
    <property type="entry name" value="TerB-like"/>
    <property type="match status" value="1"/>
</dbReference>
<evidence type="ECO:0000259" key="1">
    <source>
        <dbReference type="Pfam" id="PF05099"/>
    </source>
</evidence>
<evidence type="ECO:0000313" key="3">
    <source>
        <dbReference type="Proteomes" id="UP001239680"/>
    </source>
</evidence>
<dbReference type="Proteomes" id="UP001239680">
    <property type="component" value="Unassembled WGS sequence"/>
</dbReference>